<gene>
    <name evidence="2" type="ORF">LTR16_010985</name>
</gene>
<keyword evidence="3" id="KW-1185">Reference proteome</keyword>
<proteinExistence type="predicted"/>
<accession>A0ABR0IVK8</accession>
<feature type="non-terminal residue" evidence="2">
    <location>
        <position position="82"/>
    </location>
</feature>
<comment type="caution">
    <text evidence="2">The sequence shown here is derived from an EMBL/GenBank/DDBJ whole genome shotgun (WGS) entry which is preliminary data.</text>
</comment>
<name>A0ABR0IVK8_9PEZI</name>
<evidence type="ECO:0000256" key="1">
    <source>
        <dbReference type="SAM" id="MobiDB-lite"/>
    </source>
</evidence>
<dbReference type="Proteomes" id="UP001357485">
    <property type="component" value="Unassembled WGS sequence"/>
</dbReference>
<sequence length="82" mass="9437">MKRKIQACEACEPAERICATATTLPEKPTDKRRRIIPNTQPLPLPHLRLQEWLEYLDAESPVTSVETLEDQESWDDMAESQS</sequence>
<protein>
    <submittedName>
        <fullName evidence="2">Uncharacterized protein</fullName>
    </submittedName>
</protein>
<evidence type="ECO:0000313" key="3">
    <source>
        <dbReference type="Proteomes" id="UP001357485"/>
    </source>
</evidence>
<reference evidence="2 3" key="1">
    <citation type="submission" date="2023-08" db="EMBL/GenBank/DDBJ databases">
        <title>Black Yeasts Isolated from many extreme environments.</title>
        <authorList>
            <person name="Coleine C."/>
            <person name="Stajich J.E."/>
            <person name="Selbmann L."/>
        </authorList>
    </citation>
    <scope>NUCLEOTIDE SEQUENCE [LARGE SCALE GENOMIC DNA]</scope>
    <source>
        <strain evidence="2 3">CCFEE 536</strain>
    </source>
</reference>
<feature type="region of interest" description="Disordered" evidence="1">
    <location>
        <begin position="62"/>
        <end position="82"/>
    </location>
</feature>
<dbReference type="EMBL" id="JAVRRA010027904">
    <property type="protein sequence ID" value="KAK5049162.1"/>
    <property type="molecule type" value="Genomic_DNA"/>
</dbReference>
<organism evidence="2 3">
    <name type="scientific">Cryomyces antarcticus</name>
    <dbReference type="NCBI Taxonomy" id="329879"/>
    <lineage>
        <taxon>Eukaryota</taxon>
        <taxon>Fungi</taxon>
        <taxon>Dikarya</taxon>
        <taxon>Ascomycota</taxon>
        <taxon>Pezizomycotina</taxon>
        <taxon>Dothideomycetes</taxon>
        <taxon>Dothideomycetes incertae sedis</taxon>
        <taxon>Cryomyces</taxon>
    </lineage>
</organism>
<feature type="compositionally biased region" description="Acidic residues" evidence="1">
    <location>
        <begin position="67"/>
        <end position="82"/>
    </location>
</feature>
<evidence type="ECO:0000313" key="2">
    <source>
        <dbReference type="EMBL" id="KAK5049162.1"/>
    </source>
</evidence>